<reference evidence="8 9" key="1">
    <citation type="journal article" date="2022" name="Nat. Genet.">
        <title>Improved pea reference genome and pan-genome highlight genomic features and evolutionary characteristics.</title>
        <authorList>
            <person name="Yang T."/>
            <person name="Liu R."/>
            <person name="Luo Y."/>
            <person name="Hu S."/>
            <person name="Wang D."/>
            <person name="Wang C."/>
            <person name="Pandey M.K."/>
            <person name="Ge S."/>
            <person name="Xu Q."/>
            <person name="Li N."/>
            <person name="Li G."/>
            <person name="Huang Y."/>
            <person name="Saxena R.K."/>
            <person name="Ji Y."/>
            <person name="Li M."/>
            <person name="Yan X."/>
            <person name="He Y."/>
            <person name="Liu Y."/>
            <person name="Wang X."/>
            <person name="Xiang C."/>
            <person name="Varshney R.K."/>
            <person name="Ding H."/>
            <person name="Gao S."/>
            <person name="Zong X."/>
        </authorList>
    </citation>
    <scope>NUCLEOTIDE SEQUENCE [LARGE SCALE GENOMIC DNA]</scope>
    <source>
        <strain evidence="8 9">cv. Zhongwan 6</strain>
    </source>
</reference>
<feature type="domain" description="SRP54-type proteins GTP-binding" evidence="7">
    <location>
        <begin position="249"/>
        <end position="262"/>
    </location>
</feature>
<evidence type="ECO:0000256" key="4">
    <source>
        <dbReference type="ARBA" id="ARBA00023136"/>
    </source>
</evidence>
<name>A0A9D4W4F8_PEA</name>
<dbReference type="Gramene" id="Psat06G0148500-T1">
    <property type="protein sequence ID" value="KAI5394877.1"/>
    <property type="gene ID" value="KIW84_061485"/>
</dbReference>
<dbReference type="Pfam" id="PF00448">
    <property type="entry name" value="SRP54"/>
    <property type="match status" value="1"/>
</dbReference>
<dbReference type="PROSITE" id="PS00300">
    <property type="entry name" value="SRP54"/>
    <property type="match status" value="1"/>
</dbReference>
<dbReference type="GO" id="GO:0005525">
    <property type="term" value="F:GTP binding"/>
    <property type="evidence" value="ECO:0007669"/>
    <property type="project" value="UniProtKB-KW"/>
</dbReference>
<dbReference type="PANTHER" id="PTHR43134">
    <property type="entry name" value="SIGNAL RECOGNITION PARTICLE RECEPTOR SUBUNIT ALPHA"/>
    <property type="match status" value="1"/>
</dbReference>
<dbReference type="GO" id="GO:0003924">
    <property type="term" value="F:GTPase activity"/>
    <property type="evidence" value="ECO:0007669"/>
    <property type="project" value="TreeGrafter"/>
</dbReference>
<dbReference type="GO" id="GO:0006614">
    <property type="term" value="P:SRP-dependent cotranslational protein targeting to membrane"/>
    <property type="evidence" value="ECO:0007669"/>
    <property type="project" value="InterPro"/>
</dbReference>
<evidence type="ECO:0000313" key="9">
    <source>
        <dbReference type="Proteomes" id="UP001058974"/>
    </source>
</evidence>
<keyword evidence="2" id="KW-0547">Nucleotide-binding</keyword>
<dbReference type="SUPFAM" id="SSF52540">
    <property type="entry name" value="P-loop containing nucleoside triphosphate hydrolases"/>
    <property type="match status" value="1"/>
</dbReference>
<dbReference type="Proteomes" id="UP001058974">
    <property type="component" value="Chromosome 6"/>
</dbReference>
<dbReference type="InterPro" id="IPR000897">
    <property type="entry name" value="SRP54_GTPase_dom"/>
</dbReference>
<dbReference type="InterPro" id="IPR027417">
    <property type="entry name" value="P-loop_NTPase"/>
</dbReference>
<accession>A0A9D4W4F8</accession>
<dbReference type="EMBL" id="JAMSHJ010000006">
    <property type="protein sequence ID" value="KAI5394877.1"/>
    <property type="molecule type" value="Genomic_DNA"/>
</dbReference>
<dbReference type="SMART" id="SM00962">
    <property type="entry name" value="SRP54"/>
    <property type="match status" value="1"/>
</dbReference>
<feature type="region of interest" description="Disordered" evidence="6">
    <location>
        <begin position="53"/>
        <end position="147"/>
    </location>
</feature>
<evidence type="ECO:0000256" key="6">
    <source>
        <dbReference type="SAM" id="MobiDB-lite"/>
    </source>
</evidence>
<gene>
    <name evidence="8" type="ORF">KIW84_061485</name>
</gene>
<feature type="compositionally biased region" description="Low complexity" evidence="6">
    <location>
        <begin position="116"/>
        <end position="134"/>
    </location>
</feature>
<comment type="caution">
    <text evidence="8">The sequence shown here is derived from an EMBL/GenBank/DDBJ whole genome shotgun (WGS) entry which is preliminary data.</text>
</comment>
<evidence type="ECO:0000256" key="5">
    <source>
        <dbReference type="ARBA" id="ARBA00029433"/>
    </source>
</evidence>
<keyword evidence="9" id="KW-1185">Reference proteome</keyword>
<feature type="compositionally biased region" description="Basic and acidic residues" evidence="6">
    <location>
        <begin position="53"/>
        <end position="75"/>
    </location>
</feature>
<dbReference type="PANTHER" id="PTHR43134:SF1">
    <property type="entry name" value="SIGNAL RECOGNITION PARTICLE RECEPTOR SUBUNIT ALPHA"/>
    <property type="match status" value="1"/>
</dbReference>
<dbReference type="AlphaFoldDB" id="A0A9D4W4F8"/>
<evidence type="ECO:0000259" key="7">
    <source>
        <dbReference type="PROSITE" id="PS00300"/>
    </source>
</evidence>
<keyword evidence="4" id="KW-0472">Membrane</keyword>
<evidence type="ECO:0000313" key="8">
    <source>
        <dbReference type="EMBL" id="KAI5394877.1"/>
    </source>
</evidence>
<dbReference type="Gene3D" id="3.40.50.300">
    <property type="entry name" value="P-loop containing nucleotide triphosphate hydrolases"/>
    <property type="match status" value="1"/>
</dbReference>
<sequence length="290" mass="31445">MEFTGLSKASTFGDVSVDFADYAEAAKISSVSLPIKNSHSDAVLHVSIQRLQENNDKREEEECEDMKLKPNDKSLRTYLSNEDAVSRTKSDSSEISQDVSGNGNSEKAGLSADCRTSSGSDITLSSSDGSSGLDTPRELGLRNTSMHPAKNWRSCSTPCCLNQQMQTNPAFTIIKHLIYLNNPDLVLFVGEALVGNDAVDQLSKFNQKLADLASSPTPRLIDGILLTKFDTIDDKVGAALSMVYISGAPVMFVGCGQSYTDLKKLNVNCEDAPQISCKTLLFTCDLSQMF</sequence>
<evidence type="ECO:0000256" key="2">
    <source>
        <dbReference type="ARBA" id="ARBA00022741"/>
    </source>
</evidence>
<comment type="similarity">
    <text evidence="1">Belongs to the GTP-binding SRP family.</text>
</comment>
<evidence type="ECO:0000256" key="1">
    <source>
        <dbReference type="ARBA" id="ARBA00008531"/>
    </source>
</evidence>
<evidence type="ECO:0000256" key="3">
    <source>
        <dbReference type="ARBA" id="ARBA00023134"/>
    </source>
</evidence>
<organism evidence="8 9">
    <name type="scientific">Pisum sativum</name>
    <name type="common">Garden pea</name>
    <name type="synonym">Lathyrus oleraceus</name>
    <dbReference type="NCBI Taxonomy" id="3888"/>
    <lineage>
        <taxon>Eukaryota</taxon>
        <taxon>Viridiplantae</taxon>
        <taxon>Streptophyta</taxon>
        <taxon>Embryophyta</taxon>
        <taxon>Tracheophyta</taxon>
        <taxon>Spermatophyta</taxon>
        <taxon>Magnoliopsida</taxon>
        <taxon>eudicotyledons</taxon>
        <taxon>Gunneridae</taxon>
        <taxon>Pentapetalae</taxon>
        <taxon>rosids</taxon>
        <taxon>fabids</taxon>
        <taxon>Fabales</taxon>
        <taxon>Fabaceae</taxon>
        <taxon>Papilionoideae</taxon>
        <taxon>50 kb inversion clade</taxon>
        <taxon>NPAAA clade</taxon>
        <taxon>Hologalegina</taxon>
        <taxon>IRL clade</taxon>
        <taxon>Fabeae</taxon>
        <taxon>Lathyrus</taxon>
    </lineage>
</organism>
<dbReference type="GO" id="GO:0005789">
    <property type="term" value="C:endoplasmic reticulum membrane"/>
    <property type="evidence" value="ECO:0007669"/>
    <property type="project" value="TreeGrafter"/>
</dbReference>
<comment type="subcellular location">
    <subcellularLocation>
        <location evidence="5">Endomembrane system</location>
        <topology evidence="5">Peripheral membrane protein</topology>
        <orientation evidence="5">Cytoplasmic side</orientation>
    </subcellularLocation>
</comment>
<proteinExistence type="inferred from homology"/>
<feature type="compositionally biased region" description="Polar residues" evidence="6">
    <location>
        <begin position="93"/>
        <end position="105"/>
    </location>
</feature>
<dbReference type="GO" id="GO:0005047">
    <property type="term" value="F:signal recognition particle binding"/>
    <property type="evidence" value="ECO:0007669"/>
    <property type="project" value="TreeGrafter"/>
</dbReference>
<dbReference type="InterPro" id="IPR019448">
    <property type="entry name" value="NT-C2"/>
</dbReference>
<dbReference type="Pfam" id="PF10358">
    <property type="entry name" value="NT-C2"/>
    <property type="match status" value="1"/>
</dbReference>
<keyword evidence="3" id="KW-0342">GTP-binding</keyword>
<protein>
    <recommendedName>
        <fullName evidence="7">SRP54-type proteins GTP-binding domain-containing protein</fullName>
    </recommendedName>
</protein>